<name>A0AAE8N8T7_BURCE</name>
<dbReference type="AlphaFoldDB" id="A0AAE8N8T7"/>
<evidence type="ECO:0000313" key="1">
    <source>
        <dbReference type="EMBL" id="SPV11640.1"/>
    </source>
</evidence>
<comment type="caution">
    <text evidence="1">The sequence shown here is derived from an EMBL/GenBank/DDBJ whole genome shotgun (WGS) entry which is preliminary data.</text>
</comment>
<accession>A0AAE8N8T7</accession>
<dbReference type="RefSeq" id="WP_111996846.1">
    <property type="nucleotide sequence ID" value="NZ_UARD01000001.1"/>
</dbReference>
<protein>
    <recommendedName>
        <fullName evidence="3">DUF1566 domain-containing protein</fullName>
    </recommendedName>
</protein>
<dbReference type="Proteomes" id="UP000250416">
    <property type="component" value="Unassembled WGS sequence"/>
</dbReference>
<dbReference type="EMBL" id="UARD01000001">
    <property type="protein sequence ID" value="SPV11640.1"/>
    <property type="molecule type" value="Genomic_DNA"/>
</dbReference>
<evidence type="ECO:0008006" key="3">
    <source>
        <dbReference type="Google" id="ProtNLM"/>
    </source>
</evidence>
<sequence length="120" mass="13843">MQQQIQLPQTSDGQTYLYGRINKNGDVEHTVLIAVNDERLPHELQREWAMSVGGVLYNRIDALVIYNEHRSLVKSAGYWTADICEWDPAYAWYQDFIYGDQYDGLKSVELRGVAVSRFIA</sequence>
<reference evidence="1 2" key="1">
    <citation type="submission" date="2018-06" db="EMBL/GenBank/DDBJ databases">
        <authorList>
            <consortium name="Pathogen Informatics"/>
            <person name="Doyle S."/>
        </authorList>
    </citation>
    <scope>NUCLEOTIDE SEQUENCE [LARGE SCALE GENOMIC DNA]</scope>
    <source>
        <strain evidence="1 2">NCTC10661</strain>
    </source>
</reference>
<evidence type="ECO:0000313" key="2">
    <source>
        <dbReference type="Proteomes" id="UP000250416"/>
    </source>
</evidence>
<organism evidence="1 2">
    <name type="scientific">Burkholderia cepacia</name>
    <name type="common">Pseudomonas cepacia</name>
    <dbReference type="NCBI Taxonomy" id="292"/>
    <lineage>
        <taxon>Bacteria</taxon>
        <taxon>Pseudomonadati</taxon>
        <taxon>Pseudomonadota</taxon>
        <taxon>Betaproteobacteria</taxon>
        <taxon>Burkholderiales</taxon>
        <taxon>Burkholderiaceae</taxon>
        <taxon>Burkholderia</taxon>
        <taxon>Burkholderia cepacia complex</taxon>
    </lineage>
</organism>
<proteinExistence type="predicted"/>
<gene>
    <name evidence="1" type="ORF">NCTC10661_00235</name>
</gene>